<keyword evidence="1" id="KW-0862">Zinc</keyword>
<reference evidence="5" key="1">
    <citation type="journal article" date="2022" name="Int. J. Mol. Sci.">
        <title>Draft Genome of Tanacetum Coccineum: Genomic Comparison of Closely Related Tanacetum-Family Plants.</title>
        <authorList>
            <person name="Yamashiro T."/>
            <person name="Shiraishi A."/>
            <person name="Nakayama K."/>
            <person name="Satake H."/>
        </authorList>
    </citation>
    <scope>NUCLEOTIDE SEQUENCE</scope>
</reference>
<comment type="caution">
    <text evidence="5">The sequence shown here is derived from an EMBL/GenBank/DDBJ whole genome shotgun (WGS) entry which is preliminary data.</text>
</comment>
<feature type="region of interest" description="Disordered" evidence="2">
    <location>
        <begin position="626"/>
        <end position="654"/>
    </location>
</feature>
<keyword evidence="1" id="KW-0479">Metal-binding</keyword>
<dbReference type="Proteomes" id="UP001151760">
    <property type="component" value="Unassembled WGS sequence"/>
</dbReference>
<dbReference type="EMBL" id="BQNB010015130">
    <property type="protein sequence ID" value="GJT36358.1"/>
    <property type="molecule type" value="Genomic_DNA"/>
</dbReference>
<evidence type="ECO:0000313" key="5">
    <source>
        <dbReference type="EMBL" id="GJT36358.1"/>
    </source>
</evidence>
<keyword evidence="6" id="KW-1185">Reference proteome</keyword>
<protein>
    <submittedName>
        <fullName evidence="5">Ribonuclease H-like domain-containing protein</fullName>
    </submittedName>
</protein>
<evidence type="ECO:0000256" key="1">
    <source>
        <dbReference type="PROSITE-ProRule" id="PRU00047"/>
    </source>
</evidence>
<feature type="signal peptide" evidence="3">
    <location>
        <begin position="1"/>
        <end position="17"/>
    </location>
</feature>
<proteinExistence type="predicted"/>
<sequence>MSAKLFYIFLSLRACSSSSSSSDADLNEGEVHTGRVVVLTSRYVVPAGKVIIIVSLGRLSLVPTGRVLSPGSDNESDDASVHSEATIAQQQQNIQPQIITTVSNNNAKFPYLKKDEYEVWAMKMEYWITNNDMNIWKVIQNGNSLKRTGRDHNGRVIILPPMTTDEHIAIQRESKARITLLQSIPDDHVANFHYMDDARDIWNAVKASEAKGLHKGYDRMQKIPTLTLKTKGGLKLLSFNDLYYKLKTLEVDIKGYSTFSSSQSAGPSHSAFVSTTSASKKMSYADSPSYSSSTYIASSNSKTGSHISGNVIEDVLQSFVADTEPKQQLAYEDFEQIEKMDLDEMDLKWQMAMLSVRVHNFEQKARRKIDFDKKESARFNKKKVRCYKCLQRGHFTRECRAKGGNDKQRYCSFKIQEVGKKEEDSKALITVDTLVDWTKHDGQSDGVIAPKEFGMIAGCDTEDAIEEGAAKIYNLITGADTKEASTAGDAGEFALMGVTSEVHNCPFGCDNKSNDSTSCASTSSVSASESEAEIESNVGTPIQEPIIVQDLPSFSCNSSDKNENTSRTSCNKNGYFNKKVGHFRKNASSVSKLCFVCGSSTHLIKHCDFYEEQIANKTVGNRVGPVHIPSGKPKVPAPVPTGRQNRHFPVPTDRGYSPSITSGWWKSTARPMPHLNRPTSSYFQTYTPYVPQMYYNHMKYGGVRWATAVKPSADPQENPYSDAEDEGIFNSGCSRSMAGNMETLDDF</sequence>
<keyword evidence="3" id="KW-0732">Signal</keyword>
<reference evidence="5" key="2">
    <citation type="submission" date="2022-01" db="EMBL/GenBank/DDBJ databases">
        <authorList>
            <person name="Yamashiro T."/>
            <person name="Shiraishi A."/>
            <person name="Satake H."/>
            <person name="Nakayama K."/>
        </authorList>
    </citation>
    <scope>NUCLEOTIDE SEQUENCE</scope>
</reference>
<dbReference type="InterPro" id="IPR036875">
    <property type="entry name" value="Znf_CCHC_sf"/>
</dbReference>
<evidence type="ECO:0000259" key="4">
    <source>
        <dbReference type="PROSITE" id="PS50158"/>
    </source>
</evidence>
<feature type="region of interest" description="Disordered" evidence="2">
    <location>
        <begin position="711"/>
        <end position="735"/>
    </location>
</feature>
<gene>
    <name evidence="5" type="ORF">Tco_0926777</name>
</gene>
<feature type="domain" description="CCHC-type" evidence="4">
    <location>
        <begin position="385"/>
        <end position="400"/>
    </location>
</feature>
<dbReference type="SUPFAM" id="SSF57756">
    <property type="entry name" value="Retrovirus zinc finger-like domains"/>
    <property type="match status" value="1"/>
</dbReference>
<name>A0ABQ5DDJ1_9ASTR</name>
<evidence type="ECO:0000256" key="2">
    <source>
        <dbReference type="SAM" id="MobiDB-lite"/>
    </source>
</evidence>
<dbReference type="PROSITE" id="PS50158">
    <property type="entry name" value="ZF_CCHC"/>
    <property type="match status" value="1"/>
</dbReference>
<evidence type="ECO:0000313" key="6">
    <source>
        <dbReference type="Proteomes" id="UP001151760"/>
    </source>
</evidence>
<keyword evidence="1" id="KW-0863">Zinc-finger</keyword>
<evidence type="ECO:0000256" key="3">
    <source>
        <dbReference type="SAM" id="SignalP"/>
    </source>
</evidence>
<dbReference type="InterPro" id="IPR001878">
    <property type="entry name" value="Znf_CCHC"/>
</dbReference>
<feature type="chain" id="PRO_5046069474" evidence="3">
    <location>
        <begin position="18"/>
        <end position="747"/>
    </location>
</feature>
<dbReference type="SMART" id="SM00343">
    <property type="entry name" value="ZnF_C2HC"/>
    <property type="match status" value="2"/>
</dbReference>
<organism evidence="5 6">
    <name type="scientific">Tanacetum coccineum</name>
    <dbReference type="NCBI Taxonomy" id="301880"/>
    <lineage>
        <taxon>Eukaryota</taxon>
        <taxon>Viridiplantae</taxon>
        <taxon>Streptophyta</taxon>
        <taxon>Embryophyta</taxon>
        <taxon>Tracheophyta</taxon>
        <taxon>Spermatophyta</taxon>
        <taxon>Magnoliopsida</taxon>
        <taxon>eudicotyledons</taxon>
        <taxon>Gunneridae</taxon>
        <taxon>Pentapetalae</taxon>
        <taxon>asterids</taxon>
        <taxon>campanulids</taxon>
        <taxon>Asterales</taxon>
        <taxon>Asteraceae</taxon>
        <taxon>Asteroideae</taxon>
        <taxon>Anthemideae</taxon>
        <taxon>Anthemidinae</taxon>
        <taxon>Tanacetum</taxon>
    </lineage>
</organism>
<accession>A0ABQ5DDJ1</accession>